<dbReference type="Proteomes" id="UP000324392">
    <property type="component" value="Chromosome"/>
</dbReference>
<reference evidence="1 2" key="1">
    <citation type="submission" date="2019-03" db="EMBL/GenBank/DDBJ databases">
        <title>The genome sequence of Candidatus Serratia symbiotica strain IS.</title>
        <authorList>
            <person name="Nikoh N."/>
            <person name="Koga R."/>
            <person name="Oshima K."/>
            <person name="Hattori M."/>
            <person name="Fukatsu T."/>
        </authorList>
    </citation>
    <scope>NUCLEOTIDE SEQUENCE [LARGE SCALE GENOMIC DNA]</scope>
    <source>
        <strain evidence="1 2">IS</strain>
    </source>
</reference>
<dbReference type="EMBL" id="AP019531">
    <property type="protein sequence ID" value="BBI91179.1"/>
    <property type="molecule type" value="Genomic_DNA"/>
</dbReference>
<proteinExistence type="predicted"/>
<sequence>MQWQGALKDSPVVIGYIKLSLEQGEGMRITIKAR</sequence>
<organism evidence="1 2">
    <name type="scientific">Serratia symbiotica</name>
    <dbReference type="NCBI Taxonomy" id="138074"/>
    <lineage>
        <taxon>Bacteria</taxon>
        <taxon>Pseudomonadati</taxon>
        <taxon>Pseudomonadota</taxon>
        <taxon>Gammaproteobacteria</taxon>
        <taxon>Enterobacterales</taxon>
        <taxon>Yersiniaceae</taxon>
        <taxon>Serratia</taxon>
    </lineage>
</organism>
<protein>
    <submittedName>
        <fullName evidence="1">Uncharacterized protein</fullName>
    </submittedName>
</protein>
<evidence type="ECO:0000313" key="2">
    <source>
        <dbReference type="Proteomes" id="UP000324392"/>
    </source>
</evidence>
<gene>
    <name evidence="1" type="ORF">SSYIS1_02370</name>
</gene>
<evidence type="ECO:0000313" key="1">
    <source>
        <dbReference type="EMBL" id="BBI91179.1"/>
    </source>
</evidence>
<accession>A0A455VDF6</accession>
<name>A0A455VDF6_9GAMM</name>
<dbReference type="AlphaFoldDB" id="A0A455VDF6"/>